<dbReference type="SMART" id="SM00282">
    <property type="entry name" value="LamG"/>
    <property type="match status" value="1"/>
</dbReference>
<dbReference type="Proteomes" id="UP000314294">
    <property type="component" value="Unassembled WGS sequence"/>
</dbReference>
<dbReference type="InterPro" id="IPR001791">
    <property type="entry name" value="Laminin_G"/>
</dbReference>
<dbReference type="OrthoDB" id="8900062at2759"/>
<dbReference type="InterPro" id="IPR013320">
    <property type="entry name" value="ConA-like_dom_sf"/>
</dbReference>
<name>A0A4Z2H956_9TELE</name>
<dbReference type="CDD" id="cd00110">
    <property type="entry name" value="LamG"/>
    <property type="match status" value="1"/>
</dbReference>
<gene>
    <name evidence="3" type="primary">CNTNAP5_9</name>
    <name evidence="3" type="ORF">EYF80_028411</name>
</gene>
<accession>A0A4Z2H956</accession>
<reference evidence="3 4" key="1">
    <citation type="submission" date="2019-03" db="EMBL/GenBank/DDBJ databases">
        <title>First draft genome of Liparis tanakae, snailfish: a comprehensive survey of snailfish specific genes.</title>
        <authorList>
            <person name="Kim W."/>
            <person name="Song I."/>
            <person name="Jeong J.-H."/>
            <person name="Kim D."/>
            <person name="Kim S."/>
            <person name="Ryu S."/>
            <person name="Song J.Y."/>
            <person name="Lee S.K."/>
        </authorList>
    </citation>
    <scope>NUCLEOTIDE SEQUENCE [LARGE SCALE GENOMIC DNA]</scope>
    <source>
        <tissue evidence="3">Muscle</tissue>
    </source>
</reference>
<dbReference type="PANTHER" id="PTHR15036">
    <property type="entry name" value="PIKACHURIN-LIKE PROTEIN"/>
    <property type="match status" value="1"/>
</dbReference>
<dbReference type="InterPro" id="IPR050372">
    <property type="entry name" value="Neurexin-related_CASP"/>
</dbReference>
<dbReference type="Pfam" id="PF02210">
    <property type="entry name" value="Laminin_G_2"/>
    <property type="match status" value="1"/>
</dbReference>
<sequence length="315" mass="36416">MDDGEQDSAEERARHLSLPLFLQLSLPLFLPPFHPPSLPSSLQSYLAGFDGRSSLLYRFNQKSMSTVKDVISLRFKSHQADGVLLHGEGQRGDYVTLELHRGALDLYLNLDDGRLRPGGSRVAVTVGSLLDDQQWHSVHVERFNKQVNLTVDAHTQHFHTKGEGHSLEVDYESLMDSSNQSWQSDEAVETLDLQLEIGPISATGDRQLEIDNWRLAPYRQLKISNWRLAPYRQLEIGNWRLAPYRQLEIGNWRLALYCQLEIRNWRLAPYRQLEIGNWRLALYCQLEIGNWRLALYRQLEISVQMFLKQLVSEPV</sequence>
<dbReference type="AlphaFoldDB" id="A0A4Z2H956"/>
<dbReference type="Gene3D" id="2.60.120.200">
    <property type="match status" value="1"/>
</dbReference>
<organism evidence="3 4">
    <name type="scientific">Liparis tanakae</name>
    <name type="common">Tanaka's snailfish</name>
    <dbReference type="NCBI Taxonomy" id="230148"/>
    <lineage>
        <taxon>Eukaryota</taxon>
        <taxon>Metazoa</taxon>
        <taxon>Chordata</taxon>
        <taxon>Craniata</taxon>
        <taxon>Vertebrata</taxon>
        <taxon>Euteleostomi</taxon>
        <taxon>Actinopterygii</taxon>
        <taxon>Neopterygii</taxon>
        <taxon>Teleostei</taxon>
        <taxon>Neoteleostei</taxon>
        <taxon>Acanthomorphata</taxon>
        <taxon>Eupercaria</taxon>
        <taxon>Perciformes</taxon>
        <taxon>Cottioidei</taxon>
        <taxon>Cottales</taxon>
        <taxon>Liparidae</taxon>
        <taxon>Liparis</taxon>
    </lineage>
</organism>
<dbReference type="PANTHER" id="PTHR15036:SF84">
    <property type="entry name" value="CONTACTIN-ASSOCIATED PROTEIN-LIKE 5 ISOFORM X1"/>
    <property type="match status" value="1"/>
</dbReference>
<protein>
    <submittedName>
        <fullName evidence="3">Contactin-associated protein-like 5</fullName>
    </submittedName>
</protein>
<evidence type="ECO:0000256" key="1">
    <source>
        <dbReference type="PROSITE-ProRule" id="PRU00122"/>
    </source>
</evidence>
<evidence type="ECO:0000313" key="4">
    <source>
        <dbReference type="Proteomes" id="UP000314294"/>
    </source>
</evidence>
<feature type="domain" description="Laminin G" evidence="2">
    <location>
        <begin position="46"/>
        <end position="258"/>
    </location>
</feature>
<keyword evidence="4" id="KW-1185">Reference proteome</keyword>
<dbReference type="PROSITE" id="PS50025">
    <property type="entry name" value="LAM_G_DOMAIN"/>
    <property type="match status" value="1"/>
</dbReference>
<dbReference type="EMBL" id="SRLO01000316">
    <property type="protein sequence ID" value="TNN61394.1"/>
    <property type="molecule type" value="Genomic_DNA"/>
</dbReference>
<comment type="caution">
    <text evidence="3">The sequence shown here is derived from an EMBL/GenBank/DDBJ whole genome shotgun (WGS) entry which is preliminary data.</text>
</comment>
<dbReference type="SUPFAM" id="SSF49899">
    <property type="entry name" value="Concanavalin A-like lectins/glucanases"/>
    <property type="match status" value="1"/>
</dbReference>
<evidence type="ECO:0000259" key="2">
    <source>
        <dbReference type="PROSITE" id="PS50025"/>
    </source>
</evidence>
<comment type="caution">
    <text evidence="1">Lacks conserved residue(s) required for the propagation of feature annotation.</text>
</comment>
<evidence type="ECO:0000313" key="3">
    <source>
        <dbReference type="EMBL" id="TNN61394.1"/>
    </source>
</evidence>
<proteinExistence type="predicted"/>